<reference evidence="9" key="1">
    <citation type="journal article" date="2021" name="BMC Genomics">
        <title>Chromosome-level genome assembly and manually-curated proteome of model necrotroph Parastagonospora nodorum Sn15 reveals a genome-wide trove of candidate effector homologs, and redundancy of virulence-related functions within an accessory chromosome.</title>
        <authorList>
            <person name="Bertazzoni S."/>
            <person name="Jones D.A.B."/>
            <person name="Phan H.T."/>
            <person name="Tan K.-C."/>
            <person name="Hane J.K."/>
        </authorList>
    </citation>
    <scope>NUCLEOTIDE SEQUENCE [LARGE SCALE GENOMIC DNA]</scope>
    <source>
        <strain evidence="9">SN15 / ATCC MYA-4574 / FGSC 10173)</strain>
    </source>
</reference>
<evidence type="ECO:0000313" key="8">
    <source>
        <dbReference type="EMBL" id="QRC98859.1"/>
    </source>
</evidence>
<dbReference type="GO" id="GO:0005694">
    <property type="term" value="C:chromosome"/>
    <property type="evidence" value="ECO:0007669"/>
    <property type="project" value="UniProtKB-SubCell"/>
</dbReference>
<dbReference type="Proteomes" id="UP000663193">
    <property type="component" value="Chromosome 9"/>
</dbReference>
<dbReference type="PANTHER" id="PTHR48225">
    <property type="entry name" value="HORMA DOMAIN-CONTAINING PROTEIN 1"/>
    <property type="match status" value="1"/>
</dbReference>
<dbReference type="OrthoDB" id="1928087at2759"/>
<dbReference type="InterPro" id="IPR036570">
    <property type="entry name" value="HORMA_dom_sf"/>
</dbReference>
<dbReference type="Gene3D" id="3.30.40.10">
    <property type="entry name" value="Zinc/RING finger domain, C3HC4 (zinc finger)"/>
    <property type="match status" value="1"/>
</dbReference>
<dbReference type="SUPFAM" id="SSF56019">
    <property type="entry name" value="The spindle assembly checkpoint protein mad2"/>
    <property type="match status" value="1"/>
</dbReference>
<keyword evidence="3" id="KW-0158">Chromosome</keyword>
<sequence>MPPKSKLPKQAARDSKRRTRLSQASTEAAPVKDATVRDTSAQAATVQTAAAAGSTTTMLQVLQTQGPETTATAQTVTVSTSTMIVQTLTQACASSLAKLRHMFEDDNYEAAYVEFAKPSDKQSLADSDASQTQLKKLQYETLKRGVTERADRLLDLLEVGVADAIKRGYLKTLRFAIVEHSADPSERVEEWALSFQYSKTDSGNGPFVSDMSLQENIHGKSISINQAKRNLGRFISDLAHVCTACLPELPPLVKMFVELDFNETKPPEYCPPGFSNYEAGATRFADSEEWECRTTAVTRMHAGHHHVELGLTYLAPKTEDELDAVPMGMPYTKHRPSTEASEAAHAKTAALSSSGTSSAQRVAAALPTNVQPPDTDKQVPKRSVPVRNEKPQSQQFPIQKSSSKTFVPGTSFPDDSVKTLAIPSSSDMEMKKKVTSMLPPTLRTTYLQETQPRASDVVEPVVEPLVFRQSKRDQLDIDHIDRPHHNDHQKVVKHASSSASMLHIQCACGCATTEDDLICCEYCRTYQHVHCCGYHGGDDHRIPHTHICYSCLLGGESPQNLRSMRDRAIRRRVVHLLSQHGYDGKAQLGKAIGCTEHVTAKIIKHLKDNGVIENVGRNNTAIRLEATVKAKTTINEIYFDPTLGITAHLEGLDPMFADIPTPGTPVPKTRKRPHEDCNHTDGPQKKTYNGSVVSHAILGGDFATPKAKR</sequence>
<evidence type="ECO:0000256" key="6">
    <source>
        <dbReference type="SAM" id="MobiDB-lite"/>
    </source>
</evidence>
<dbReference type="GO" id="GO:0005634">
    <property type="term" value="C:nucleus"/>
    <property type="evidence" value="ECO:0007669"/>
    <property type="project" value="UniProtKB-SubCell"/>
</dbReference>
<dbReference type="SUPFAM" id="SSF57903">
    <property type="entry name" value="FYVE/PHD zinc finger"/>
    <property type="match status" value="1"/>
</dbReference>
<protein>
    <recommendedName>
        <fullName evidence="7">HORMA domain-containing protein</fullName>
    </recommendedName>
</protein>
<feature type="domain" description="HORMA" evidence="7">
    <location>
        <begin position="79"/>
        <end position="311"/>
    </location>
</feature>
<evidence type="ECO:0000256" key="4">
    <source>
        <dbReference type="ARBA" id="ARBA00023242"/>
    </source>
</evidence>
<proteinExistence type="predicted"/>
<dbReference type="GO" id="GO:0051321">
    <property type="term" value="P:meiotic cell cycle"/>
    <property type="evidence" value="ECO:0007669"/>
    <property type="project" value="UniProtKB-KW"/>
</dbReference>
<dbReference type="InterPro" id="IPR013083">
    <property type="entry name" value="Znf_RING/FYVE/PHD"/>
</dbReference>
<feature type="compositionally biased region" description="Polar residues" evidence="6">
    <location>
        <begin position="391"/>
        <end position="405"/>
    </location>
</feature>
<dbReference type="AlphaFoldDB" id="A0A7U2F519"/>
<name>A0A7U2F519_PHANO</name>
<gene>
    <name evidence="8" type="ORF">JI435_062220</name>
</gene>
<feature type="compositionally biased region" description="Basic and acidic residues" evidence="6">
    <location>
        <begin position="673"/>
        <end position="684"/>
    </location>
</feature>
<dbReference type="InterPro" id="IPR003511">
    <property type="entry name" value="HORMA_dom"/>
</dbReference>
<keyword evidence="9" id="KW-1185">Reference proteome</keyword>
<evidence type="ECO:0000256" key="1">
    <source>
        <dbReference type="ARBA" id="ARBA00004123"/>
    </source>
</evidence>
<dbReference type="PROSITE" id="PS50815">
    <property type="entry name" value="HORMA"/>
    <property type="match status" value="1"/>
</dbReference>
<dbReference type="InterPro" id="IPR011011">
    <property type="entry name" value="Znf_FYVE_PHD"/>
</dbReference>
<dbReference type="Gene3D" id="3.30.900.10">
    <property type="entry name" value="HORMA domain"/>
    <property type="match status" value="1"/>
</dbReference>
<evidence type="ECO:0000259" key="7">
    <source>
        <dbReference type="PROSITE" id="PS50815"/>
    </source>
</evidence>
<evidence type="ECO:0000256" key="3">
    <source>
        <dbReference type="ARBA" id="ARBA00022454"/>
    </source>
</evidence>
<dbReference type="EMBL" id="CP069031">
    <property type="protein sequence ID" value="QRC98859.1"/>
    <property type="molecule type" value="Genomic_DNA"/>
</dbReference>
<dbReference type="InterPro" id="IPR051294">
    <property type="entry name" value="HORMA_MeioticProgression"/>
</dbReference>
<feature type="region of interest" description="Disordered" evidence="6">
    <location>
        <begin position="333"/>
        <end position="411"/>
    </location>
</feature>
<feature type="region of interest" description="Disordered" evidence="6">
    <location>
        <begin position="663"/>
        <end position="688"/>
    </location>
</feature>
<accession>A0A7U2F519</accession>
<dbReference type="Pfam" id="PF02301">
    <property type="entry name" value="HORMA"/>
    <property type="match status" value="1"/>
</dbReference>
<evidence type="ECO:0000256" key="5">
    <source>
        <dbReference type="ARBA" id="ARBA00023254"/>
    </source>
</evidence>
<evidence type="ECO:0000313" key="9">
    <source>
        <dbReference type="Proteomes" id="UP000663193"/>
    </source>
</evidence>
<feature type="region of interest" description="Disordered" evidence="6">
    <location>
        <begin position="1"/>
        <end position="36"/>
    </location>
</feature>
<dbReference type="PANTHER" id="PTHR48225:SF7">
    <property type="entry name" value="MEIOSIS-SPECIFIC PROTEIN HOP1"/>
    <property type="match status" value="1"/>
</dbReference>
<organism evidence="8 9">
    <name type="scientific">Phaeosphaeria nodorum (strain SN15 / ATCC MYA-4574 / FGSC 10173)</name>
    <name type="common">Glume blotch fungus</name>
    <name type="synonym">Parastagonospora nodorum</name>
    <dbReference type="NCBI Taxonomy" id="321614"/>
    <lineage>
        <taxon>Eukaryota</taxon>
        <taxon>Fungi</taxon>
        <taxon>Dikarya</taxon>
        <taxon>Ascomycota</taxon>
        <taxon>Pezizomycotina</taxon>
        <taxon>Dothideomycetes</taxon>
        <taxon>Pleosporomycetidae</taxon>
        <taxon>Pleosporales</taxon>
        <taxon>Pleosporineae</taxon>
        <taxon>Phaeosphaeriaceae</taxon>
        <taxon>Parastagonospora</taxon>
    </lineage>
</organism>
<keyword evidence="4" id="KW-0539">Nucleus</keyword>
<dbReference type="VEuPathDB" id="FungiDB:JI435_062220"/>
<keyword evidence="5" id="KW-0469">Meiosis</keyword>
<evidence type="ECO:0000256" key="2">
    <source>
        <dbReference type="ARBA" id="ARBA00004286"/>
    </source>
</evidence>
<comment type="subcellular location">
    <subcellularLocation>
        <location evidence="2">Chromosome</location>
    </subcellularLocation>
    <subcellularLocation>
        <location evidence="1">Nucleus</location>
    </subcellularLocation>
</comment>
<feature type="compositionally biased region" description="Low complexity" evidence="6">
    <location>
        <begin position="338"/>
        <end position="359"/>
    </location>
</feature>